<evidence type="ECO:0000313" key="3">
    <source>
        <dbReference type="EMBL" id="GGC88023.1"/>
    </source>
</evidence>
<dbReference type="PANTHER" id="PTHR33741:SF5">
    <property type="entry name" value="TRANSMEMBRANE PROTEIN DDB_G0269096-RELATED"/>
    <property type="match status" value="1"/>
</dbReference>
<organism evidence="3 4">
    <name type="scientific">Halopseudomonas salina</name>
    <dbReference type="NCBI Taxonomy" id="1323744"/>
    <lineage>
        <taxon>Bacteria</taxon>
        <taxon>Pseudomonadati</taxon>
        <taxon>Pseudomonadota</taxon>
        <taxon>Gammaproteobacteria</taxon>
        <taxon>Pseudomonadales</taxon>
        <taxon>Pseudomonadaceae</taxon>
        <taxon>Halopseudomonas</taxon>
    </lineage>
</organism>
<keyword evidence="1" id="KW-1133">Transmembrane helix</keyword>
<sequence>MGRRWLSTSLHFIGWRPDSTSHQEKLLSALGATISLLLVYWITHLGMAGEGALWVTGSMGASAVLVFAMPHGTLSQPWPVLGGQGISATFGVACTLWLPAGPWVAAFAVGGSIMLMMYARCLHPPGGATAMIVVLGGLEIQQAGFSFVLYPILLDALVIVGAAILFNSLFEWRRYPLALARAEPGKLTGIAPEDFHHALREMDSYVDIQFDDLLKLVELANSHAKSKRVAEEDLKVGGFYSNGMPGKNWSVREVLQIVARRPGRPGRVRYRTIKGMGEGGTGITRLSEFVRWARYPVAPDEKGWHRTEDRDPSRGA</sequence>
<feature type="domain" description="HPP transmembrane region" evidence="2">
    <location>
        <begin position="19"/>
        <end position="176"/>
    </location>
</feature>
<dbReference type="Pfam" id="PF04982">
    <property type="entry name" value="TM_HPP"/>
    <property type="match status" value="1"/>
</dbReference>
<proteinExistence type="predicted"/>
<keyword evidence="1" id="KW-0472">Membrane</keyword>
<protein>
    <recommendedName>
        <fullName evidence="2">HPP transmembrane region domain-containing protein</fullName>
    </recommendedName>
</protein>
<dbReference type="InterPro" id="IPR058581">
    <property type="entry name" value="TM_HPP"/>
</dbReference>
<feature type="transmembrane region" description="Helical" evidence="1">
    <location>
        <begin position="51"/>
        <end position="68"/>
    </location>
</feature>
<feature type="transmembrane region" description="Helical" evidence="1">
    <location>
        <begin position="80"/>
        <end position="98"/>
    </location>
</feature>
<dbReference type="Proteomes" id="UP000638188">
    <property type="component" value="Unassembled WGS sequence"/>
</dbReference>
<keyword evidence="4" id="KW-1185">Reference proteome</keyword>
<dbReference type="PANTHER" id="PTHR33741">
    <property type="entry name" value="TRANSMEMBRANE PROTEIN DDB_G0269096-RELATED"/>
    <property type="match status" value="1"/>
</dbReference>
<evidence type="ECO:0000256" key="1">
    <source>
        <dbReference type="SAM" id="Phobius"/>
    </source>
</evidence>
<gene>
    <name evidence="3" type="ORF">GCM10007418_04690</name>
</gene>
<dbReference type="RefSeq" id="WP_188434296.1">
    <property type="nucleotide sequence ID" value="NZ_BMFF01000001.1"/>
</dbReference>
<name>A0ABQ1NZB5_9GAMM</name>
<feature type="transmembrane region" description="Helical" evidence="1">
    <location>
        <begin position="26"/>
        <end position="45"/>
    </location>
</feature>
<dbReference type="InterPro" id="IPR007065">
    <property type="entry name" value="HPP"/>
</dbReference>
<reference evidence="4" key="1">
    <citation type="journal article" date="2019" name="Int. J. Syst. Evol. Microbiol.">
        <title>The Global Catalogue of Microorganisms (GCM) 10K type strain sequencing project: providing services to taxonomists for standard genome sequencing and annotation.</title>
        <authorList>
            <consortium name="The Broad Institute Genomics Platform"/>
            <consortium name="The Broad Institute Genome Sequencing Center for Infectious Disease"/>
            <person name="Wu L."/>
            <person name="Ma J."/>
        </authorList>
    </citation>
    <scope>NUCLEOTIDE SEQUENCE [LARGE SCALE GENOMIC DNA]</scope>
    <source>
        <strain evidence="4">CGMCC 1.12482</strain>
    </source>
</reference>
<comment type="caution">
    <text evidence="3">The sequence shown here is derived from an EMBL/GenBank/DDBJ whole genome shotgun (WGS) entry which is preliminary data.</text>
</comment>
<evidence type="ECO:0000259" key="2">
    <source>
        <dbReference type="Pfam" id="PF04982"/>
    </source>
</evidence>
<feature type="transmembrane region" description="Helical" evidence="1">
    <location>
        <begin position="143"/>
        <end position="166"/>
    </location>
</feature>
<evidence type="ECO:0000313" key="4">
    <source>
        <dbReference type="Proteomes" id="UP000638188"/>
    </source>
</evidence>
<dbReference type="EMBL" id="BMFF01000001">
    <property type="protein sequence ID" value="GGC88023.1"/>
    <property type="molecule type" value="Genomic_DNA"/>
</dbReference>
<keyword evidence="1" id="KW-0812">Transmembrane</keyword>
<accession>A0ABQ1NZB5</accession>